<proteinExistence type="predicted"/>
<evidence type="ECO:0000313" key="1">
    <source>
        <dbReference type="EMBL" id="PNU21490.1"/>
    </source>
</evidence>
<organism evidence="1 2">
    <name type="scientific">Geothermobacter hydrogeniphilus</name>
    <dbReference type="NCBI Taxonomy" id="1969733"/>
    <lineage>
        <taxon>Bacteria</taxon>
        <taxon>Pseudomonadati</taxon>
        <taxon>Thermodesulfobacteriota</taxon>
        <taxon>Desulfuromonadia</taxon>
        <taxon>Desulfuromonadales</taxon>
        <taxon>Geothermobacteraceae</taxon>
        <taxon>Geothermobacter</taxon>
    </lineage>
</organism>
<comment type="caution">
    <text evidence="1">The sequence shown here is derived from an EMBL/GenBank/DDBJ whole genome shotgun (WGS) entry which is preliminary data.</text>
</comment>
<name>A0A2K2HDX5_9BACT</name>
<protein>
    <submittedName>
        <fullName evidence="1">Uncharacterized protein</fullName>
    </submittedName>
</protein>
<dbReference type="OrthoDB" id="9849063at2"/>
<accession>A0A2K2HDX5</accession>
<dbReference type="RefSeq" id="WP_103113976.1">
    <property type="nucleotide sequence ID" value="NZ_PPFX01000002.1"/>
</dbReference>
<gene>
    <name evidence="1" type="ORF">C2E25_01100</name>
</gene>
<dbReference type="EMBL" id="PPFX01000002">
    <property type="protein sequence ID" value="PNU21490.1"/>
    <property type="molecule type" value="Genomic_DNA"/>
</dbReference>
<evidence type="ECO:0000313" key="2">
    <source>
        <dbReference type="Proteomes" id="UP000236340"/>
    </source>
</evidence>
<sequence length="89" mass="9601">MLVLLLPAKVTAVEMSPEIETALALCARCAALPDEEVPAAAKTVHLLVEKLEAARNPADKVWLFRLKRCGSFLAYRAEAAADGEKKPAQ</sequence>
<dbReference type="Proteomes" id="UP000236340">
    <property type="component" value="Unassembled WGS sequence"/>
</dbReference>
<dbReference type="AlphaFoldDB" id="A0A2K2HDX5"/>
<reference evidence="1 2" key="1">
    <citation type="journal article" date="2018" name="Genome Announc.">
        <title>Genome Sequence of Geothermobacter sp. HR-1 Iron Reducer from the Loihi Seamount.</title>
        <authorList>
            <person name="Smith H."/>
            <person name="Abuyen K."/>
            <person name="Tremblay J."/>
            <person name="Savalia P."/>
            <person name="Perez-Rodriguez I."/>
            <person name="Emerson D."/>
            <person name="Tully B."/>
            <person name="Amend J."/>
        </authorList>
    </citation>
    <scope>NUCLEOTIDE SEQUENCE [LARGE SCALE GENOMIC DNA]</scope>
    <source>
        <strain evidence="1 2">HR-1</strain>
    </source>
</reference>